<gene>
    <name evidence="2" type="ORF">PTE30175_05401</name>
</gene>
<accession>A0A5E4ZDV2</accession>
<evidence type="ECO:0000313" key="2">
    <source>
        <dbReference type="EMBL" id="VVE59206.1"/>
    </source>
</evidence>
<sequence length="113" mass="11144">MAVNAALASPLAPSASGDISGAATDATAAQQFAQALMGAPPLPEHALLHAVRGVAQATDGLAGTAFSGPGALSDPGRMLAEQTALTKRVLALELVAKVAGTVSQAVNKLTQMQ</sequence>
<dbReference type="EMBL" id="CABPRZ010000040">
    <property type="protein sequence ID" value="VVE59206.1"/>
    <property type="molecule type" value="Genomic_DNA"/>
</dbReference>
<reference evidence="2 3" key="1">
    <citation type="submission" date="2019-08" db="EMBL/GenBank/DDBJ databases">
        <authorList>
            <person name="Peeters C."/>
        </authorList>
    </citation>
    <scope>NUCLEOTIDE SEQUENCE [LARGE SCALE GENOMIC DNA]</scope>
    <source>
        <strain evidence="2 3">LMG 30175</strain>
    </source>
</reference>
<evidence type="ECO:0000313" key="3">
    <source>
        <dbReference type="Proteomes" id="UP000414233"/>
    </source>
</evidence>
<dbReference type="NCBIfam" id="TIGR02497">
    <property type="entry name" value="yscI_hrpB_dom"/>
    <property type="match status" value="1"/>
</dbReference>
<dbReference type="AlphaFoldDB" id="A0A5E4ZDV2"/>
<protein>
    <submittedName>
        <fullName evidence="2">EscI/YscI/HrpB family type III secretion system inner rod protein</fullName>
    </submittedName>
</protein>
<evidence type="ECO:0000256" key="1">
    <source>
        <dbReference type="SAM" id="MobiDB-lite"/>
    </source>
</evidence>
<feature type="region of interest" description="Disordered" evidence="1">
    <location>
        <begin position="1"/>
        <end position="20"/>
    </location>
</feature>
<name>A0A5E4ZDV2_9BURK</name>
<dbReference type="RefSeq" id="WP_191629242.1">
    <property type="nucleotide sequence ID" value="NZ_CABPRZ010000040.1"/>
</dbReference>
<dbReference type="InterPro" id="IPR012670">
    <property type="entry name" value="T3SS_YscI/HrpB"/>
</dbReference>
<dbReference type="GO" id="GO:0030254">
    <property type="term" value="P:protein secretion by the type III secretion system"/>
    <property type="evidence" value="ECO:0007669"/>
    <property type="project" value="InterPro"/>
</dbReference>
<proteinExistence type="predicted"/>
<dbReference type="Pfam" id="PF17001">
    <property type="entry name" value="T3SS_basalb_I"/>
    <property type="match status" value="1"/>
</dbReference>
<dbReference type="Proteomes" id="UP000414233">
    <property type="component" value="Unassembled WGS sequence"/>
</dbReference>
<organism evidence="2 3">
    <name type="scientific">Pandoraea terrae</name>
    <dbReference type="NCBI Taxonomy" id="1537710"/>
    <lineage>
        <taxon>Bacteria</taxon>
        <taxon>Pseudomonadati</taxon>
        <taxon>Pseudomonadota</taxon>
        <taxon>Betaproteobacteria</taxon>
        <taxon>Burkholderiales</taxon>
        <taxon>Burkholderiaceae</taxon>
        <taxon>Pandoraea</taxon>
    </lineage>
</organism>
<keyword evidence="3" id="KW-1185">Reference proteome</keyword>